<evidence type="ECO:0008006" key="4">
    <source>
        <dbReference type="Google" id="ProtNLM"/>
    </source>
</evidence>
<proteinExistence type="predicted"/>
<keyword evidence="3" id="KW-1185">Reference proteome</keyword>
<sequence>MKKLLALAAIALFAFSGNLKAQKIKVLEGSIDAVKTESSLNLEYTYDNMSVGKFDKEEDYIAKKKEDYNNKEAGRGDTWAKAWVDDRKNRFEPKFEELFTEYSDKSNSKKAKYTLIFKTVFTEPGYNVGVMRKNAQINAIVLIVETANPANVIAKISVDKALGRTFGGYDFDTGGRIAEAYADAGKALGKYLK</sequence>
<dbReference type="OrthoDB" id="1151160at2"/>
<dbReference type="STRING" id="1465490.SAMN05444277_10192"/>
<evidence type="ECO:0000313" key="3">
    <source>
        <dbReference type="Proteomes" id="UP000199031"/>
    </source>
</evidence>
<reference evidence="2 3" key="1">
    <citation type="submission" date="2016-10" db="EMBL/GenBank/DDBJ databases">
        <authorList>
            <person name="de Groot N.N."/>
        </authorList>
    </citation>
    <scope>NUCLEOTIDE SEQUENCE [LARGE SCALE GENOMIC DNA]</scope>
    <source>
        <strain evidence="2 3">DSM 28286</strain>
    </source>
</reference>
<gene>
    <name evidence="2" type="ORF">SAMN05444277_10192</name>
</gene>
<feature type="chain" id="PRO_5011728176" description="DUF4410 domain-containing protein" evidence="1">
    <location>
        <begin position="22"/>
        <end position="193"/>
    </location>
</feature>
<keyword evidence="1" id="KW-0732">Signal</keyword>
<dbReference type="RefSeq" id="WP_090653447.1">
    <property type="nucleotide sequence ID" value="NZ_FOXQ01000001.1"/>
</dbReference>
<evidence type="ECO:0000313" key="2">
    <source>
        <dbReference type="EMBL" id="SFP53907.1"/>
    </source>
</evidence>
<organism evidence="2 3">
    <name type="scientific">Parafilimonas terrae</name>
    <dbReference type="NCBI Taxonomy" id="1465490"/>
    <lineage>
        <taxon>Bacteria</taxon>
        <taxon>Pseudomonadati</taxon>
        <taxon>Bacteroidota</taxon>
        <taxon>Chitinophagia</taxon>
        <taxon>Chitinophagales</taxon>
        <taxon>Chitinophagaceae</taxon>
        <taxon>Parafilimonas</taxon>
    </lineage>
</organism>
<accession>A0A1I5R6C3</accession>
<feature type="signal peptide" evidence="1">
    <location>
        <begin position="1"/>
        <end position="21"/>
    </location>
</feature>
<dbReference type="Proteomes" id="UP000199031">
    <property type="component" value="Unassembled WGS sequence"/>
</dbReference>
<name>A0A1I5R6C3_9BACT</name>
<dbReference type="AlphaFoldDB" id="A0A1I5R6C3"/>
<protein>
    <recommendedName>
        <fullName evidence="4">DUF4410 domain-containing protein</fullName>
    </recommendedName>
</protein>
<evidence type="ECO:0000256" key="1">
    <source>
        <dbReference type="SAM" id="SignalP"/>
    </source>
</evidence>
<dbReference type="EMBL" id="FOXQ01000001">
    <property type="protein sequence ID" value="SFP53907.1"/>
    <property type="molecule type" value="Genomic_DNA"/>
</dbReference>